<keyword evidence="3" id="KW-1185">Reference proteome</keyword>
<keyword evidence="1" id="KW-1133">Transmembrane helix</keyword>
<evidence type="ECO:0000313" key="3">
    <source>
        <dbReference type="Proteomes" id="UP000038009"/>
    </source>
</evidence>
<keyword evidence="1" id="KW-0472">Membrane</keyword>
<dbReference type="InterPro" id="IPR009944">
    <property type="entry name" value="Amastin"/>
</dbReference>
<feature type="transmembrane region" description="Helical" evidence="1">
    <location>
        <begin position="7"/>
        <end position="30"/>
    </location>
</feature>
<comment type="caution">
    <text evidence="2">The sequence shown here is derived from an EMBL/GenBank/DDBJ whole genome shotgun (WGS) entry which is preliminary data.</text>
</comment>
<accession>A0A0N1PDH0</accession>
<dbReference type="OrthoDB" id="264260at2759"/>
<dbReference type="EMBL" id="LJSK01000178">
    <property type="protein sequence ID" value="KPI85575.1"/>
    <property type="molecule type" value="Genomic_DNA"/>
</dbReference>
<gene>
    <name evidence="2" type="ORF">ABL78_5350</name>
</gene>
<dbReference type="VEuPathDB" id="TriTrypDB:Lsey_0178_0020"/>
<reference evidence="2 3" key="1">
    <citation type="journal article" date="2015" name="PLoS Pathog.">
        <title>Leptomonas seymouri: Adaptations to the Dixenous Life Cycle Analyzed by Genome Sequencing, Transcriptome Profiling and Co-infection with Leishmania donovani.</title>
        <authorList>
            <person name="Kraeva N."/>
            <person name="Butenko A."/>
            <person name="Hlavacova J."/>
            <person name="Kostygov A."/>
            <person name="Myskova J."/>
            <person name="Grybchuk D."/>
            <person name="Lestinova T."/>
            <person name="Votypka J."/>
            <person name="Volf P."/>
            <person name="Opperdoes F."/>
            <person name="Flegontov P."/>
            <person name="Lukes J."/>
            <person name="Yurchenko V."/>
        </authorList>
    </citation>
    <scope>NUCLEOTIDE SEQUENCE [LARGE SCALE GENOMIC DNA]</scope>
    <source>
        <strain evidence="2 3">ATCC 30220</strain>
    </source>
</reference>
<evidence type="ECO:0000313" key="2">
    <source>
        <dbReference type="EMBL" id="KPI85575.1"/>
    </source>
</evidence>
<name>A0A0N1PDH0_LEPSE</name>
<protein>
    <submittedName>
        <fullName evidence="2">Amastin-like protein</fullName>
    </submittedName>
</protein>
<proteinExistence type="predicted"/>
<feature type="transmembrane region" description="Helical" evidence="1">
    <location>
        <begin position="112"/>
        <end position="133"/>
    </location>
</feature>
<dbReference type="Pfam" id="PF07344">
    <property type="entry name" value="Amastin"/>
    <property type="match status" value="1"/>
</dbReference>
<feature type="transmembrane region" description="Helical" evidence="1">
    <location>
        <begin position="84"/>
        <end position="105"/>
    </location>
</feature>
<dbReference type="PANTHER" id="PTHR33297:SF4">
    <property type="entry name" value="AMASTIN"/>
    <property type="match status" value="1"/>
</dbReference>
<keyword evidence="1" id="KW-0812">Transmembrane</keyword>
<dbReference type="PANTHER" id="PTHR33297">
    <property type="entry name" value="AMASTIN-LIKE SURFACE PROTEIN-LIKE PROTEIN-RELATED"/>
    <property type="match status" value="1"/>
</dbReference>
<organism evidence="2 3">
    <name type="scientific">Leptomonas seymouri</name>
    <dbReference type="NCBI Taxonomy" id="5684"/>
    <lineage>
        <taxon>Eukaryota</taxon>
        <taxon>Discoba</taxon>
        <taxon>Euglenozoa</taxon>
        <taxon>Kinetoplastea</taxon>
        <taxon>Metakinetoplastina</taxon>
        <taxon>Trypanosomatida</taxon>
        <taxon>Trypanosomatidae</taxon>
        <taxon>Leishmaniinae</taxon>
        <taxon>Leptomonas</taxon>
    </lineage>
</organism>
<feature type="transmembrane region" description="Helical" evidence="1">
    <location>
        <begin position="177"/>
        <end position="200"/>
    </location>
</feature>
<dbReference type="OMA" id="MLCCCRC"/>
<sequence>MGCAPCRVGLVIYCILQLIAFLFILVGTPIDQFRLSSQEMFSNTPCLTLWGWKQKCNSATYDTRTNTLWSSCPNRKDRFRAAEALSIIAIGLSLIACILGFVMLCCCRCLRWLTLILNLLATGVACAVVALMIDAYYNNHDSPTVTDELATNITCGALREDAILKGEVGSGKAHFKFGAGFALFIVGWGLCFINIIFLMMPC</sequence>
<dbReference type="Proteomes" id="UP000038009">
    <property type="component" value="Unassembled WGS sequence"/>
</dbReference>
<evidence type="ECO:0000256" key="1">
    <source>
        <dbReference type="SAM" id="Phobius"/>
    </source>
</evidence>
<dbReference type="Gene3D" id="1.20.140.150">
    <property type="match status" value="1"/>
</dbReference>
<dbReference type="AlphaFoldDB" id="A0A0N1PDH0"/>